<proteinExistence type="predicted"/>
<reference evidence="1 2" key="1">
    <citation type="journal article" date="2019" name="Genome Biol. Evol.">
        <title>Insights into the evolution of the New World diploid cottons (Gossypium, subgenus Houzingenia) based on genome sequencing.</title>
        <authorList>
            <person name="Grover C.E."/>
            <person name="Arick M.A. 2nd"/>
            <person name="Thrash A."/>
            <person name="Conover J.L."/>
            <person name="Sanders W.S."/>
            <person name="Peterson D.G."/>
            <person name="Frelichowski J.E."/>
            <person name="Scheffler J.A."/>
            <person name="Scheffler B.E."/>
            <person name="Wendel J.F."/>
        </authorList>
    </citation>
    <scope>NUCLEOTIDE SEQUENCE [LARGE SCALE GENOMIC DNA]</scope>
    <source>
        <strain evidence="1">185</strain>
        <tissue evidence="1">Leaf</tissue>
    </source>
</reference>
<name>A0A7J8YFH8_GOSAI</name>
<gene>
    <name evidence="1" type="ORF">Goari_021309</name>
</gene>
<dbReference type="AlphaFoldDB" id="A0A7J8YFH8"/>
<comment type="caution">
    <text evidence="1">The sequence shown here is derived from an EMBL/GenBank/DDBJ whole genome shotgun (WGS) entry which is preliminary data.</text>
</comment>
<evidence type="ECO:0000313" key="1">
    <source>
        <dbReference type="EMBL" id="MBA0697784.1"/>
    </source>
</evidence>
<organism evidence="1 2">
    <name type="scientific">Gossypium aridum</name>
    <name type="common">American cotton</name>
    <name type="synonym">Erioxylum aridum</name>
    <dbReference type="NCBI Taxonomy" id="34290"/>
    <lineage>
        <taxon>Eukaryota</taxon>
        <taxon>Viridiplantae</taxon>
        <taxon>Streptophyta</taxon>
        <taxon>Embryophyta</taxon>
        <taxon>Tracheophyta</taxon>
        <taxon>Spermatophyta</taxon>
        <taxon>Magnoliopsida</taxon>
        <taxon>eudicotyledons</taxon>
        <taxon>Gunneridae</taxon>
        <taxon>Pentapetalae</taxon>
        <taxon>rosids</taxon>
        <taxon>malvids</taxon>
        <taxon>Malvales</taxon>
        <taxon>Malvaceae</taxon>
        <taxon>Malvoideae</taxon>
        <taxon>Gossypium</taxon>
    </lineage>
</organism>
<dbReference type="EMBL" id="JABFAA010000012">
    <property type="protein sequence ID" value="MBA0697784.1"/>
    <property type="molecule type" value="Genomic_DNA"/>
</dbReference>
<evidence type="ECO:0000313" key="2">
    <source>
        <dbReference type="Proteomes" id="UP000593577"/>
    </source>
</evidence>
<dbReference type="Proteomes" id="UP000593577">
    <property type="component" value="Unassembled WGS sequence"/>
</dbReference>
<feature type="non-terminal residue" evidence="1">
    <location>
        <position position="72"/>
    </location>
</feature>
<keyword evidence="2" id="KW-1185">Reference proteome</keyword>
<accession>A0A7J8YFH8</accession>
<protein>
    <submittedName>
        <fullName evidence="1">Uncharacterized protein</fullName>
    </submittedName>
</protein>
<sequence length="72" mass="8575">MAEWWARVLLYSIWGLRGSRSLSSSRRWQVSSFEPLRLESRGKFAIPRFTCGCGIFLFKYIIRYLHCGRQEN</sequence>